<accession>A0AAV2SSI4</accession>
<feature type="compositionally biased region" description="Basic and acidic residues" evidence="1">
    <location>
        <begin position="1"/>
        <end position="15"/>
    </location>
</feature>
<name>A0AAV2SSI4_MEGNR</name>
<reference evidence="2 3" key="1">
    <citation type="submission" date="2024-05" db="EMBL/GenBank/DDBJ databases">
        <authorList>
            <person name="Wallberg A."/>
        </authorList>
    </citation>
    <scope>NUCLEOTIDE SEQUENCE [LARGE SCALE GENOMIC DNA]</scope>
</reference>
<evidence type="ECO:0000313" key="2">
    <source>
        <dbReference type="EMBL" id="CAL4244948.1"/>
    </source>
</evidence>
<feature type="region of interest" description="Disordered" evidence="1">
    <location>
        <begin position="97"/>
        <end position="117"/>
    </location>
</feature>
<sequence length="117" mass="13670">MKEQPGRSEPEKEANLHSLTIRKNRPKKEIKLGNKKAPHPTIFGKGKKHNNEKGENTYLANTPTCQENDYELKILMVWELNSGYLCERHRPYLRANQSTRREACQTSLKHNQTLRKT</sequence>
<feature type="region of interest" description="Disordered" evidence="1">
    <location>
        <begin position="1"/>
        <end position="58"/>
    </location>
</feature>
<keyword evidence="3" id="KW-1185">Reference proteome</keyword>
<proteinExistence type="predicted"/>
<dbReference type="Proteomes" id="UP001497623">
    <property type="component" value="Unassembled WGS sequence"/>
</dbReference>
<evidence type="ECO:0000313" key="3">
    <source>
        <dbReference type="Proteomes" id="UP001497623"/>
    </source>
</evidence>
<evidence type="ECO:0000256" key="1">
    <source>
        <dbReference type="SAM" id="MobiDB-lite"/>
    </source>
</evidence>
<gene>
    <name evidence="2" type="ORF">MNOR_LOCUS41001</name>
</gene>
<dbReference type="AlphaFoldDB" id="A0AAV2SSI4"/>
<comment type="caution">
    <text evidence="2">The sequence shown here is derived from an EMBL/GenBank/DDBJ whole genome shotgun (WGS) entry which is preliminary data.</text>
</comment>
<protein>
    <submittedName>
        <fullName evidence="2">Uncharacterized protein</fullName>
    </submittedName>
</protein>
<organism evidence="2 3">
    <name type="scientific">Meganyctiphanes norvegica</name>
    <name type="common">Northern krill</name>
    <name type="synonym">Thysanopoda norvegica</name>
    <dbReference type="NCBI Taxonomy" id="48144"/>
    <lineage>
        <taxon>Eukaryota</taxon>
        <taxon>Metazoa</taxon>
        <taxon>Ecdysozoa</taxon>
        <taxon>Arthropoda</taxon>
        <taxon>Crustacea</taxon>
        <taxon>Multicrustacea</taxon>
        <taxon>Malacostraca</taxon>
        <taxon>Eumalacostraca</taxon>
        <taxon>Eucarida</taxon>
        <taxon>Euphausiacea</taxon>
        <taxon>Euphausiidae</taxon>
        <taxon>Meganyctiphanes</taxon>
    </lineage>
</organism>
<dbReference type="EMBL" id="CAXKWB010137821">
    <property type="protein sequence ID" value="CAL4244948.1"/>
    <property type="molecule type" value="Genomic_DNA"/>
</dbReference>